<dbReference type="Proteomes" id="UP000322499">
    <property type="component" value="Unassembled WGS sequence"/>
</dbReference>
<evidence type="ECO:0000256" key="1">
    <source>
        <dbReference type="SAM" id="MobiDB-lite"/>
    </source>
</evidence>
<dbReference type="AlphaFoldDB" id="A0A5S5CRE8"/>
<dbReference type="EMBL" id="VNHW01000010">
    <property type="protein sequence ID" value="TYP86263.1"/>
    <property type="molecule type" value="Genomic_DNA"/>
</dbReference>
<dbReference type="PROSITE" id="PS51318">
    <property type="entry name" value="TAT"/>
    <property type="match status" value="1"/>
</dbReference>
<feature type="region of interest" description="Disordered" evidence="1">
    <location>
        <begin position="1"/>
        <end position="26"/>
    </location>
</feature>
<evidence type="ECO:0000259" key="2">
    <source>
        <dbReference type="Pfam" id="PF24837"/>
    </source>
</evidence>
<keyword evidence="4" id="KW-1185">Reference proteome</keyword>
<sequence>MTIGPAMRPGPPHGQEPEGAGGAHGGMWSTVIRRRALALCAGAVMALGAAPAAAAGTPQPFCGQVWGSLPEAVPMRVADAVVTDVRAGRHECFDRLVVDLHGEADRPLTYTVRYAPQVREPGSGHTVPLRGGAALQVVVGAPAHGEQRQPTYVPADRAELVDVDGYGTFRHVALAGSFEGQTSVGLGTRARLPFRTFTLAGPDSGQVRLVVDVAHRW</sequence>
<dbReference type="InterPro" id="IPR056303">
    <property type="entry name" value="AMIN-like"/>
</dbReference>
<organism evidence="3 4">
    <name type="scientific">Blastococcus xanthinilyticus</name>
    <dbReference type="NCBI Taxonomy" id="1564164"/>
    <lineage>
        <taxon>Bacteria</taxon>
        <taxon>Bacillati</taxon>
        <taxon>Actinomycetota</taxon>
        <taxon>Actinomycetes</taxon>
        <taxon>Geodermatophilales</taxon>
        <taxon>Geodermatophilaceae</taxon>
        <taxon>Blastococcus</taxon>
    </lineage>
</organism>
<accession>A0A5S5CRE8</accession>
<gene>
    <name evidence="3" type="ORF">BD833_110154</name>
</gene>
<comment type="caution">
    <text evidence="3">The sequence shown here is derived from an EMBL/GenBank/DDBJ whole genome shotgun (WGS) entry which is preliminary data.</text>
</comment>
<dbReference type="InterPro" id="IPR006311">
    <property type="entry name" value="TAT_signal"/>
</dbReference>
<evidence type="ECO:0000313" key="3">
    <source>
        <dbReference type="EMBL" id="TYP86263.1"/>
    </source>
</evidence>
<feature type="domain" description="AMIN-like" evidence="2">
    <location>
        <begin position="81"/>
        <end position="215"/>
    </location>
</feature>
<name>A0A5S5CRE8_9ACTN</name>
<proteinExistence type="predicted"/>
<protein>
    <recommendedName>
        <fullName evidence="2">AMIN-like domain-containing protein</fullName>
    </recommendedName>
</protein>
<reference evidence="3 4" key="1">
    <citation type="submission" date="2019-07" db="EMBL/GenBank/DDBJ databases">
        <title>Genomic Encyclopedia of Archaeal and Bacterial Type Strains, Phase II (KMG-II): from individual species to whole genera.</title>
        <authorList>
            <person name="Goeker M."/>
        </authorList>
    </citation>
    <scope>NUCLEOTIDE SEQUENCE [LARGE SCALE GENOMIC DNA]</scope>
    <source>
        <strain evidence="3 4">DSM 46842</strain>
    </source>
</reference>
<evidence type="ECO:0000313" key="4">
    <source>
        <dbReference type="Proteomes" id="UP000322499"/>
    </source>
</evidence>
<dbReference type="Pfam" id="PF24837">
    <property type="entry name" value="AMIN-like"/>
    <property type="match status" value="1"/>
</dbReference>